<reference evidence="2" key="1">
    <citation type="journal article" date="2024" name="Proc. Natl. Acad. Sci. U.S.A.">
        <title>Extraordinary preservation of gene collinearity over three hundred million years revealed in homosporous lycophytes.</title>
        <authorList>
            <person name="Li C."/>
            <person name="Wickell D."/>
            <person name="Kuo L.Y."/>
            <person name="Chen X."/>
            <person name="Nie B."/>
            <person name="Liao X."/>
            <person name="Peng D."/>
            <person name="Ji J."/>
            <person name="Jenkins J."/>
            <person name="Williams M."/>
            <person name="Shu S."/>
            <person name="Plott C."/>
            <person name="Barry K."/>
            <person name="Rajasekar S."/>
            <person name="Grimwood J."/>
            <person name="Han X."/>
            <person name="Sun S."/>
            <person name="Hou Z."/>
            <person name="He W."/>
            <person name="Dai G."/>
            <person name="Sun C."/>
            <person name="Schmutz J."/>
            <person name="Leebens-Mack J.H."/>
            <person name="Li F.W."/>
            <person name="Wang L."/>
        </authorList>
    </citation>
    <scope>NUCLEOTIDE SEQUENCE [LARGE SCALE GENOMIC DNA]</scope>
    <source>
        <strain evidence="2">cv. PW_Plant_1</strain>
    </source>
</reference>
<evidence type="ECO:0000313" key="1">
    <source>
        <dbReference type="EMBL" id="KAJ7538519.1"/>
    </source>
</evidence>
<dbReference type="Proteomes" id="UP001162992">
    <property type="component" value="Chromosome 11"/>
</dbReference>
<protein>
    <submittedName>
        <fullName evidence="1">Uncharacterized protein</fullName>
    </submittedName>
</protein>
<dbReference type="EMBL" id="CM055102">
    <property type="protein sequence ID" value="KAJ7538519.1"/>
    <property type="molecule type" value="Genomic_DNA"/>
</dbReference>
<organism evidence="1 2">
    <name type="scientific">Diphasiastrum complanatum</name>
    <name type="common">Issler's clubmoss</name>
    <name type="synonym">Lycopodium complanatum</name>
    <dbReference type="NCBI Taxonomy" id="34168"/>
    <lineage>
        <taxon>Eukaryota</taxon>
        <taxon>Viridiplantae</taxon>
        <taxon>Streptophyta</taxon>
        <taxon>Embryophyta</taxon>
        <taxon>Tracheophyta</taxon>
        <taxon>Lycopodiopsida</taxon>
        <taxon>Lycopodiales</taxon>
        <taxon>Lycopodiaceae</taxon>
        <taxon>Lycopodioideae</taxon>
        <taxon>Diphasiastrum</taxon>
    </lineage>
</organism>
<gene>
    <name evidence="1" type="ORF">O6H91_11G052500</name>
</gene>
<proteinExistence type="predicted"/>
<accession>A0ACC2C918</accession>
<keyword evidence="2" id="KW-1185">Reference proteome</keyword>
<evidence type="ECO:0000313" key="2">
    <source>
        <dbReference type="Proteomes" id="UP001162992"/>
    </source>
</evidence>
<name>A0ACC2C918_DIPCM</name>
<sequence>MADNYSTAVAGVSSHRAPGKLKVLSDYRVHAALMFVQFGYGGYYVLSKAALTSGVNQFVFSIYRDGVALILLCPFAFFAERELRSFDLSFSTITLIALGGLTGVFGQQILFLKGLSLTSTAFAASIQSSIPIFAFAISVLFRLEQIHYTRRDGQAKILGVICCISAAILMSLYKGPVIFGHRSRKNSQPHQIDVLHSNLNVPSANAITRLGIGDWQLGSICLFTDCLCNGIYLNLQTPLLRRYPAPVSITAYTYLFGSLLLTITGLFSVSSRSDWYINQPGDILAFVYAGAIPSAMNFAVQTWCTQKRGPVLVTAYIPVQTVVSALLAYFFLGDSIHFGSLLGGILIVMGLYLVVWGQDKDRHLASRSIKARLTADGLPVIEPMETLKTPLLGYQIVQ</sequence>
<comment type="caution">
    <text evidence="1">The sequence shown here is derived from an EMBL/GenBank/DDBJ whole genome shotgun (WGS) entry which is preliminary data.</text>
</comment>